<keyword evidence="3" id="KW-0479">Metal-binding</keyword>
<dbReference type="SMART" id="SM01007">
    <property type="entry name" value="Aldolase_II"/>
    <property type="match status" value="1"/>
</dbReference>
<evidence type="ECO:0000256" key="5">
    <source>
        <dbReference type="ARBA" id="ARBA00023167"/>
    </source>
</evidence>
<evidence type="ECO:0000256" key="1">
    <source>
        <dbReference type="ARBA" id="ARBA00006274"/>
    </source>
</evidence>
<dbReference type="STRING" id="2018661.A0A2A2JLD9"/>
<reference evidence="9 10" key="1">
    <citation type="journal article" date="2017" name="Curr. Biol.">
        <title>Genome architecture and evolution of a unichromosomal asexual nematode.</title>
        <authorList>
            <person name="Fradin H."/>
            <person name="Zegar C."/>
            <person name="Gutwein M."/>
            <person name="Lucas J."/>
            <person name="Kovtun M."/>
            <person name="Corcoran D."/>
            <person name="Baugh L.R."/>
            <person name="Kiontke K."/>
            <person name="Gunsalus K."/>
            <person name="Fitch D.H."/>
            <person name="Piano F."/>
        </authorList>
    </citation>
    <scope>NUCLEOTIDE SEQUENCE [LARGE SCALE GENOMIC DNA]</scope>
    <source>
        <strain evidence="9">PF1309</strain>
    </source>
</reference>
<evidence type="ECO:0000259" key="8">
    <source>
        <dbReference type="SMART" id="SM01007"/>
    </source>
</evidence>
<evidence type="ECO:0000256" key="4">
    <source>
        <dbReference type="ARBA" id="ARBA00022833"/>
    </source>
</evidence>
<dbReference type="FunFam" id="3.40.225.10:FF:000003">
    <property type="entry name" value="Methylthioribulose-1-phosphate dehydratase"/>
    <property type="match status" value="1"/>
</dbReference>
<dbReference type="GO" id="GO:0005737">
    <property type="term" value="C:cytoplasm"/>
    <property type="evidence" value="ECO:0007669"/>
    <property type="project" value="InterPro"/>
</dbReference>
<dbReference type="SUPFAM" id="SSF53639">
    <property type="entry name" value="AraD/HMP-PK domain-like"/>
    <property type="match status" value="1"/>
</dbReference>
<dbReference type="OrthoDB" id="191080at2759"/>
<dbReference type="AlphaFoldDB" id="A0A2A2JLD9"/>
<dbReference type="Pfam" id="PF00596">
    <property type="entry name" value="Aldolase_II"/>
    <property type="match status" value="1"/>
</dbReference>
<evidence type="ECO:0000256" key="6">
    <source>
        <dbReference type="ARBA" id="ARBA00023239"/>
    </source>
</evidence>
<dbReference type="EMBL" id="LIAE01010359">
    <property type="protein sequence ID" value="PAV62560.1"/>
    <property type="molecule type" value="Genomic_DNA"/>
</dbReference>
<dbReference type="NCBIfam" id="TIGR03328">
    <property type="entry name" value="salvage_mtnB"/>
    <property type="match status" value="1"/>
</dbReference>
<keyword evidence="6" id="KW-0456">Lyase</keyword>
<proteinExistence type="inferred from homology"/>
<feature type="domain" description="Class II aldolase/adducin N-terminal" evidence="8">
    <location>
        <begin position="28"/>
        <end position="225"/>
    </location>
</feature>
<dbReference type="GO" id="GO:0046570">
    <property type="term" value="F:methylthioribulose 1-phosphate dehydratase activity"/>
    <property type="evidence" value="ECO:0007669"/>
    <property type="project" value="TreeGrafter"/>
</dbReference>
<dbReference type="GO" id="GO:0019509">
    <property type="term" value="P:L-methionine salvage from methylthioadenosine"/>
    <property type="evidence" value="ECO:0007669"/>
    <property type="project" value="InterPro"/>
</dbReference>
<dbReference type="InterPro" id="IPR001303">
    <property type="entry name" value="Aldolase_II/adducin_N"/>
</dbReference>
<evidence type="ECO:0000313" key="9">
    <source>
        <dbReference type="EMBL" id="PAV62560.1"/>
    </source>
</evidence>
<dbReference type="Proteomes" id="UP000218231">
    <property type="component" value="Unassembled WGS sequence"/>
</dbReference>
<evidence type="ECO:0000256" key="7">
    <source>
        <dbReference type="ARBA" id="ARBA00060021"/>
    </source>
</evidence>
<protein>
    <recommendedName>
        <fullName evidence="8">Class II aldolase/adducin N-terminal domain-containing protein</fullName>
    </recommendedName>
</protein>
<dbReference type="PANTHER" id="PTHR10640">
    <property type="entry name" value="METHYLTHIORIBULOSE-1-PHOSPHATE DEHYDRATASE"/>
    <property type="match status" value="1"/>
</dbReference>
<evidence type="ECO:0000313" key="10">
    <source>
        <dbReference type="Proteomes" id="UP000218231"/>
    </source>
</evidence>
<sequence length="253" mass="28374">MDLTTDINFINLGPGKESTTDIEAMTVELFVELLHSFYEQGWMRGTGGAMAVRQGNILIVSPSSLQKDRMKSVDLFVYNLEAKSLSSRPPNARISVSSCGVLFTLIMSLTGTQCVIHTHSKAANLITQLLKDEDAFEISHQEYIKGVYDPFTGGNMSYEGPLTIPIIPNKPTEDMLLDSIRSSIEKFPRSPAVLVRNHGIFVWGPNWERTKITTECVEYLLDLAIEMKRNKIQLCQEAEAAEKLDYMQTVFSE</sequence>
<accession>A0A2A2JLD9</accession>
<name>A0A2A2JLD9_9BILA</name>
<dbReference type="GO" id="GO:0046872">
    <property type="term" value="F:metal ion binding"/>
    <property type="evidence" value="ECO:0007669"/>
    <property type="project" value="UniProtKB-KW"/>
</dbReference>
<keyword evidence="10" id="KW-1185">Reference proteome</keyword>
<gene>
    <name evidence="9" type="ORF">WR25_00178</name>
</gene>
<keyword evidence="4" id="KW-0862">Zinc</keyword>
<organism evidence="9 10">
    <name type="scientific">Diploscapter pachys</name>
    <dbReference type="NCBI Taxonomy" id="2018661"/>
    <lineage>
        <taxon>Eukaryota</taxon>
        <taxon>Metazoa</taxon>
        <taxon>Ecdysozoa</taxon>
        <taxon>Nematoda</taxon>
        <taxon>Chromadorea</taxon>
        <taxon>Rhabditida</taxon>
        <taxon>Rhabditina</taxon>
        <taxon>Rhabditomorpha</taxon>
        <taxon>Rhabditoidea</taxon>
        <taxon>Rhabditidae</taxon>
        <taxon>Diploscapter</taxon>
    </lineage>
</organism>
<evidence type="ECO:0000256" key="3">
    <source>
        <dbReference type="ARBA" id="ARBA00022723"/>
    </source>
</evidence>
<comment type="function">
    <text evidence="7">Catalyzes the dehydration of methylthioribulose-1-phosphate (MTRu-1-P) into 2,3-diketo-5-methylthiopentyl-1-phosphate (DK-MTP-1-P). Functions in the methionine salvage pathway, which plays a key role in cancer, apoptosis, microbial proliferation and inflammation. May inhibit the CASP1-related inflammatory response (pyroptosis), the CASP9-dependent apoptotic pathway and the cytochrome c-dependent and APAF1-mediated cell death.</text>
</comment>
<comment type="similarity">
    <text evidence="1">Belongs to the aldolase class II family. Adducin subfamily.</text>
</comment>
<dbReference type="Gene3D" id="3.40.225.10">
    <property type="entry name" value="Class II aldolase/adducin N-terminal domain"/>
    <property type="match status" value="1"/>
</dbReference>
<keyword evidence="2" id="KW-0028">Amino-acid biosynthesis</keyword>
<dbReference type="PANTHER" id="PTHR10640:SF7">
    <property type="entry name" value="METHYLTHIORIBULOSE-1-PHOSPHATE DEHYDRATASE"/>
    <property type="match status" value="1"/>
</dbReference>
<comment type="caution">
    <text evidence="9">The sequence shown here is derived from an EMBL/GenBank/DDBJ whole genome shotgun (WGS) entry which is preliminary data.</text>
</comment>
<dbReference type="InterPro" id="IPR017714">
    <property type="entry name" value="MethylthioRu-1-P_deHdtase_MtnB"/>
</dbReference>
<dbReference type="InterPro" id="IPR036409">
    <property type="entry name" value="Aldolase_II/adducin_N_sf"/>
</dbReference>
<keyword evidence="5" id="KW-0486">Methionine biosynthesis</keyword>
<evidence type="ECO:0000256" key="2">
    <source>
        <dbReference type="ARBA" id="ARBA00022605"/>
    </source>
</evidence>